<dbReference type="InterPro" id="IPR035979">
    <property type="entry name" value="RBD_domain_sf"/>
</dbReference>
<dbReference type="GO" id="GO:0000028">
    <property type="term" value="P:ribosomal small subunit assembly"/>
    <property type="evidence" value="ECO:0007669"/>
    <property type="project" value="TreeGrafter"/>
</dbReference>
<dbReference type="InterPro" id="IPR024326">
    <property type="entry name" value="RRP7_C"/>
</dbReference>
<organism evidence="5 6">
    <name type="scientific">Frankliniella occidentalis</name>
    <name type="common">Western flower thrips</name>
    <name type="synonym">Euthrips occidentalis</name>
    <dbReference type="NCBI Taxonomy" id="133901"/>
    <lineage>
        <taxon>Eukaryota</taxon>
        <taxon>Metazoa</taxon>
        <taxon>Ecdysozoa</taxon>
        <taxon>Arthropoda</taxon>
        <taxon>Hexapoda</taxon>
        <taxon>Insecta</taxon>
        <taxon>Pterygota</taxon>
        <taxon>Neoptera</taxon>
        <taxon>Paraneoptera</taxon>
        <taxon>Thysanoptera</taxon>
        <taxon>Terebrantia</taxon>
        <taxon>Thripoidea</taxon>
        <taxon>Thripidae</taxon>
        <taxon>Frankliniella</taxon>
    </lineage>
</organism>
<dbReference type="InterPro" id="IPR034890">
    <property type="entry name" value="Rrp7A_RRM"/>
</dbReference>
<dbReference type="Pfam" id="PF17799">
    <property type="entry name" value="RRM_Rrp7"/>
    <property type="match status" value="1"/>
</dbReference>
<dbReference type="Pfam" id="PF12923">
    <property type="entry name" value="RRP7"/>
    <property type="match status" value="1"/>
</dbReference>
<evidence type="ECO:0000313" key="6">
    <source>
        <dbReference type="RefSeq" id="XP_026283599.1"/>
    </source>
</evidence>
<dbReference type="Proteomes" id="UP000504606">
    <property type="component" value="Unplaced"/>
</dbReference>
<dbReference type="PANTHER" id="PTHR13191:SF0">
    <property type="entry name" value="RIBOSOMAL RNA-PROCESSING PROTEIN 7 HOMOLOG A-RELATED"/>
    <property type="match status" value="1"/>
</dbReference>
<dbReference type="InterPro" id="IPR040446">
    <property type="entry name" value="RRP7"/>
</dbReference>
<dbReference type="GO" id="GO:0034456">
    <property type="term" value="C:UTP-C complex"/>
    <property type="evidence" value="ECO:0007669"/>
    <property type="project" value="TreeGrafter"/>
</dbReference>
<evidence type="ECO:0000259" key="3">
    <source>
        <dbReference type="Pfam" id="PF12923"/>
    </source>
</evidence>
<name>A0A6J1SQN7_FRAOC</name>
<dbReference type="GO" id="GO:0003676">
    <property type="term" value="F:nucleic acid binding"/>
    <property type="evidence" value="ECO:0007669"/>
    <property type="project" value="InterPro"/>
</dbReference>
<protein>
    <submittedName>
        <fullName evidence="6">Ribosomal RNA-processing protein 7 homolog A</fullName>
    </submittedName>
</protein>
<accession>A0A6J1SQN7</accession>
<feature type="domain" description="Rrp7 RRM-like N-terminal" evidence="4">
    <location>
        <begin position="9"/>
        <end position="61"/>
    </location>
</feature>
<proteinExistence type="inferred from homology"/>
<dbReference type="GO" id="GO:0006364">
    <property type="term" value="P:rRNA processing"/>
    <property type="evidence" value="ECO:0007669"/>
    <property type="project" value="TreeGrafter"/>
</dbReference>
<dbReference type="InterPro" id="IPR040447">
    <property type="entry name" value="RRM_Rrp7"/>
</dbReference>
<feature type="compositionally biased region" description="Basic and acidic residues" evidence="2">
    <location>
        <begin position="207"/>
        <end position="219"/>
    </location>
</feature>
<dbReference type="AlphaFoldDB" id="A0A6J1SQN7"/>
<reference evidence="6" key="1">
    <citation type="submission" date="2025-08" db="UniProtKB">
        <authorList>
            <consortium name="RefSeq"/>
        </authorList>
    </citation>
    <scope>IDENTIFICATION</scope>
    <source>
        <tissue evidence="6">Whole organism</tissue>
    </source>
</reference>
<dbReference type="PANTHER" id="PTHR13191">
    <property type="entry name" value="RIBOSOMAL RNA PROCESSING PROTEIN 7-RELATED"/>
    <property type="match status" value="1"/>
</dbReference>
<dbReference type="Gene3D" id="6.10.250.1770">
    <property type="match status" value="1"/>
</dbReference>
<dbReference type="GeneID" id="113210016"/>
<dbReference type="SUPFAM" id="SSF54928">
    <property type="entry name" value="RNA-binding domain, RBD"/>
    <property type="match status" value="1"/>
</dbReference>
<sequence>MANLECPLGFKVLGLKFKPESSAQHMVFIKQHAVREKCPEKPSDRTLFMLNVPPYCTEKSLSYAWRDCGAVQSVYFHSRPNAGIPPVNESQFFPSVEEVKGFKVAYVVFEKTEGLQRALKWNQDQPLTISSSEAPVSCGVRKWCEEYNSKIPNVKEMQEDIDKYMAVYDKKVLQQIAKDKEAGEEDEDGWVTVTKRGRNPGFTRSENSNKRIRAQEDKKRSKKQLINFYSFQVREAKMKNLMTLRQKFEEDKKRIQVLKQVRKFKPF</sequence>
<evidence type="ECO:0000256" key="1">
    <source>
        <dbReference type="ARBA" id="ARBA00006110"/>
    </source>
</evidence>
<feature type="region of interest" description="Disordered" evidence="2">
    <location>
        <begin position="193"/>
        <end position="219"/>
    </location>
</feature>
<dbReference type="GO" id="GO:0032545">
    <property type="term" value="C:CURI complex"/>
    <property type="evidence" value="ECO:0007669"/>
    <property type="project" value="TreeGrafter"/>
</dbReference>
<dbReference type="Gene3D" id="3.30.70.330">
    <property type="match status" value="1"/>
</dbReference>
<dbReference type="OrthoDB" id="5390at2759"/>
<comment type="similarity">
    <text evidence="1">Belongs to the RRP7 family.</text>
</comment>
<dbReference type="RefSeq" id="XP_026283599.1">
    <property type="nucleotide sequence ID" value="XM_026427814.2"/>
</dbReference>
<evidence type="ECO:0000313" key="5">
    <source>
        <dbReference type="Proteomes" id="UP000504606"/>
    </source>
</evidence>
<dbReference type="KEGG" id="foc:113210016"/>
<gene>
    <name evidence="6" type="primary">LOC113210016</name>
</gene>
<feature type="domain" description="Ribosomal RNA-processing protein 7 C-terminal" evidence="3">
    <location>
        <begin position="149"/>
        <end position="267"/>
    </location>
</feature>
<dbReference type="CDD" id="cd12294">
    <property type="entry name" value="RRM_Rrp7A"/>
    <property type="match status" value="1"/>
</dbReference>
<dbReference type="CDD" id="cd12951">
    <property type="entry name" value="RRP7_Rrp7A"/>
    <property type="match status" value="1"/>
</dbReference>
<evidence type="ECO:0000256" key="2">
    <source>
        <dbReference type="SAM" id="MobiDB-lite"/>
    </source>
</evidence>
<keyword evidence="5" id="KW-1185">Reference proteome</keyword>
<evidence type="ECO:0000259" key="4">
    <source>
        <dbReference type="Pfam" id="PF17799"/>
    </source>
</evidence>
<dbReference type="InterPro" id="IPR012677">
    <property type="entry name" value="Nucleotide-bd_a/b_plait_sf"/>
</dbReference>